<dbReference type="GO" id="GO:0006355">
    <property type="term" value="P:regulation of DNA-templated transcription"/>
    <property type="evidence" value="ECO:0007669"/>
    <property type="project" value="InterPro"/>
</dbReference>
<evidence type="ECO:0000256" key="1">
    <source>
        <dbReference type="SAM" id="MobiDB-lite"/>
    </source>
</evidence>
<dbReference type="Gene3D" id="1.10.3210.10">
    <property type="entry name" value="Hypothetical protein af1432"/>
    <property type="match status" value="1"/>
</dbReference>
<evidence type="ECO:0000313" key="5">
    <source>
        <dbReference type="Proteomes" id="UP000037660"/>
    </source>
</evidence>
<dbReference type="InterPro" id="IPR003018">
    <property type="entry name" value="GAF"/>
</dbReference>
<dbReference type="InterPro" id="IPR013976">
    <property type="entry name" value="HDOD"/>
</dbReference>
<dbReference type="OrthoDB" id="9791419at2"/>
<name>A0A0K8P4T8_PISS1</name>
<organism evidence="4 5">
    <name type="scientific">Piscinibacter sakaiensis</name>
    <name type="common">Ideonella sakaiensis</name>
    <dbReference type="NCBI Taxonomy" id="1547922"/>
    <lineage>
        <taxon>Bacteria</taxon>
        <taxon>Pseudomonadati</taxon>
        <taxon>Pseudomonadota</taxon>
        <taxon>Betaproteobacteria</taxon>
        <taxon>Burkholderiales</taxon>
        <taxon>Sphaerotilaceae</taxon>
        <taxon>Piscinibacter</taxon>
    </lineage>
</organism>
<protein>
    <submittedName>
        <fullName evidence="4">Putative signal transduction protein</fullName>
    </submittedName>
</protein>
<comment type="caution">
    <text evidence="4">The sequence shown here is derived from an EMBL/GenBank/DDBJ whole genome shotgun (WGS) entry which is preliminary data.</text>
</comment>
<dbReference type="SUPFAM" id="SSF109604">
    <property type="entry name" value="HD-domain/PDEase-like"/>
    <property type="match status" value="1"/>
</dbReference>
<dbReference type="InterPro" id="IPR002078">
    <property type="entry name" value="Sigma_54_int"/>
</dbReference>
<accession>A0A0K8P4T8</accession>
<dbReference type="GO" id="GO:0005524">
    <property type="term" value="F:ATP binding"/>
    <property type="evidence" value="ECO:0007669"/>
    <property type="project" value="InterPro"/>
</dbReference>
<gene>
    <name evidence="4" type="ORF">ISF6_3618</name>
</gene>
<dbReference type="PANTHER" id="PTHR33525">
    <property type="match status" value="1"/>
</dbReference>
<sequence>MTPATPALLDRGEAGPVAGDGPAGPVADAAGPAATVETPEQAAARERADAEAKAAAEREAQLQRLLTHMQTNADFPSLKDSIRGIQKVARSESAHLRALTDEVLGDPALSNKLLRMINAAFYSSVGGGQITSLARAVALMGFQTVGMLATSLTLFEKLPKGPDGERVKQEFSRGLMAAMLANQFCPLRRLEENAYLVGMFQNLGTMLAWMHFPPQALQVELLMHERGLEGHAALQQAAREVLGMGYDDLGIEVARLWGWPPSLQAQLRRLEPADPEAPVGADDYLRVVGTAANQLALELEQVEDGEEAREALLASFRERYAIPLGLSEEDLPAMVERAENQWADLSLVLGIAKAAPGAAKPGPRGAEARPTPRGLSQGAVRRKPVSISLGHALDDLTRLAASQAPMAELLQVVMARLFETLELQRVIICLRDASNGGELVGRLGLGERAVQLAPVFRVPMRPPSDLFGLLAARGADTLISDTDDPVIATRLPIWYRRRIDAPTFLMLPMTAGTQALGLIYGDKAQRQSLAVGEAELKLLKALRDQLLGAMRQRGLGG</sequence>
<dbReference type="PROSITE" id="PS51833">
    <property type="entry name" value="HDOD"/>
    <property type="match status" value="1"/>
</dbReference>
<feature type="region of interest" description="Disordered" evidence="1">
    <location>
        <begin position="1"/>
        <end position="38"/>
    </location>
</feature>
<dbReference type="SUPFAM" id="SSF55781">
    <property type="entry name" value="GAF domain-like"/>
    <property type="match status" value="1"/>
</dbReference>
<reference evidence="4 5" key="2">
    <citation type="journal article" date="2016" name="Science">
        <title>A bacterium that degrades and assimilates poly(ethylene terephthalate).</title>
        <authorList>
            <person name="Yoshida S."/>
            <person name="Hiraga K."/>
            <person name="Takehana T."/>
            <person name="Taniguchi I."/>
            <person name="Yamaji H."/>
            <person name="Maeda Y."/>
            <person name="Toyohara K."/>
            <person name="Miyamoto K."/>
            <person name="Kimura Y."/>
            <person name="Oda K."/>
        </authorList>
    </citation>
    <scope>NUCLEOTIDE SEQUENCE [LARGE SCALE GENOMIC DNA]</scope>
    <source>
        <strain evidence="5">NBRC 110686 / TISTR 2288 / 201-F6</strain>
    </source>
</reference>
<evidence type="ECO:0000313" key="4">
    <source>
        <dbReference type="EMBL" id="GAP37673.1"/>
    </source>
</evidence>
<proteinExistence type="predicted"/>
<dbReference type="InterPro" id="IPR052340">
    <property type="entry name" value="RNase_Y/CdgJ"/>
</dbReference>
<feature type="compositionally biased region" description="Low complexity" evidence="1">
    <location>
        <begin position="357"/>
        <end position="369"/>
    </location>
</feature>
<feature type="domain" description="Sigma-54 factor interaction" evidence="2">
    <location>
        <begin position="212"/>
        <end position="340"/>
    </location>
</feature>
<dbReference type="STRING" id="1547922.ISF6_3618"/>
<dbReference type="AlphaFoldDB" id="A0A0K8P4T8"/>
<dbReference type="Pfam" id="PF01590">
    <property type="entry name" value="GAF"/>
    <property type="match status" value="1"/>
</dbReference>
<evidence type="ECO:0000259" key="2">
    <source>
        <dbReference type="PROSITE" id="PS50045"/>
    </source>
</evidence>
<evidence type="ECO:0000259" key="3">
    <source>
        <dbReference type="PROSITE" id="PS51833"/>
    </source>
</evidence>
<dbReference type="InterPro" id="IPR029016">
    <property type="entry name" value="GAF-like_dom_sf"/>
</dbReference>
<reference evidence="5" key="1">
    <citation type="submission" date="2015-07" db="EMBL/GenBank/DDBJ databases">
        <title>Discovery of a poly(ethylene terephthalate assimilation.</title>
        <authorList>
            <person name="Yoshida S."/>
            <person name="Hiraga K."/>
            <person name="Takehana T."/>
            <person name="Taniguchi I."/>
            <person name="Yamaji H."/>
            <person name="Maeda Y."/>
            <person name="Toyohara K."/>
            <person name="Miyamoto K."/>
            <person name="Kimura Y."/>
            <person name="Oda K."/>
        </authorList>
    </citation>
    <scope>NUCLEOTIDE SEQUENCE [LARGE SCALE GENOMIC DNA]</scope>
    <source>
        <strain evidence="5">NBRC 110686 / TISTR 2288 / 201-F6</strain>
    </source>
</reference>
<dbReference type="PROSITE" id="PS50045">
    <property type="entry name" value="SIGMA54_INTERACT_4"/>
    <property type="match status" value="1"/>
</dbReference>
<feature type="domain" description="HDOD" evidence="3">
    <location>
        <begin position="75"/>
        <end position="273"/>
    </location>
</feature>
<dbReference type="Gene3D" id="3.30.450.40">
    <property type="match status" value="1"/>
</dbReference>
<feature type="region of interest" description="Disordered" evidence="1">
    <location>
        <begin position="357"/>
        <end position="380"/>
    </location>
</feature>
<dbReference type="RefSeq" id="WP_054021598.1">
    <property type="nucleotide sequence ID" value="NZ_BBYR01000054.1"/>
</dbReference>
<dbReference type="Pfam" id="PF08668">
    <property type="entry name" value="HDOD"/>
    <property type="match status" value="1"/>
</dbReference>
<feature type="compositionally biased region" description="Low complexity" evidence="1">
    <location>
        <begin position="14"/>
        <end position="34"/>
    </location>
</feature>
<dbReference type="Proteomes" id="UP000037660">
    <property type="component" value="Unassembled WGS sequence"/>
</dbReference>
<keyword evidence="5" id="KW-1185">Reference proteome</keyword>
<dbReference type="PANTHER" id="PTHR33525:SF3">
    <property type="entry name" value="RIBONUCLEASE Y"/>
    <property type="match status" value="1"/>
</dbReference>
<dbReference type="EMBL" id="BBYR01000054">
    <property type="protein sequence ID" value="GAP37673.1"/>
    <property type="molecule type" value="Genomic_DNA"/>
</dbReference>